<comment type="caution">
    <text evidence="1">The sequence shown here is derived from an EMBL/GenBank/DDBJ whole genome shotgun (WGS) entry which is preliminary data.</text>
</comment>
<evidence type="ECO:0000313" key="2">
    <source>
        <dbReference type="Proteomes" id="UP000676336"/>
    </source>
</evidence>
<dbReference type="AlphaFoldDB" id="A0A8S2TVS9"/>
<organism evidence="1 2">
    <name type="scientific">Rotaria magnacalcarata</name>
    <dbReference type="NCBI Taxonomy" id="392030"/>
    <lineage>
        <taxon>Eukaryota</taxon>
        <taxon>Metazoa</taxon>
        <taxon>Spiralia</taxon>
        <taxon>Gnathifera</taxon>
        <taxon>Rotifera</taxon>
        <taxon>Eurotatoria</taxon>
        <taxon>Bdelloidea</taxon>
        <taxon>Philodinida</taxon>
        <taxon>Philodinidae</taxon>
        <taxon>Rotaria</taxon>
    </lineage>
</organism>
<dbReference type="Proteomes" id="UP000676336">
    <property type="component" value="Unassembled WGS sequence"/>
</dbReference>
<sequence length="71" mass="8146">MRPIIVQRRTEIQAETSKLTAICTQIRTDAQTETKRVAAVCNLLRTELSKTTVERAEPLPLRIHEQWASDE</sequence>
<name>A0A8S2TVS9_9BILA</name>
<proteinExistence type="predicted"/>
<reference evidence="1" key="1">
    <citation type="submission" date="2021-02" db="EMBL/GenBank/DDBJ databases">
        <authorList>
            <person name="Nowell W R."/>
        </authorList>
    </citation>
    <scope>NUCLEOTIDE SEQUENCE</scope>
</reference>
<accession>A0A8S2TVS9</accession>
<evidence type="ECO:0000313" key="1">
    <source>
        <dbReference type="EMBL" id="CAF4301843.1"/>
    </source>
</evidence>
<protein>
    <submittedName>
        <fullName evidence="1">Uncharacterized protein</fullName>
    </submittedName>
</protein>
<dbReference type="EMBL" id="CAJOBI010036367">
    <property type="protein sequence ID" value="CAF4301843.1"/>
    <property type="molecule type" value="Genomic_DNA"/>
</dbReference>
<gene>
    <name evidence="1" type="ORF">SMN809_LOCUS26140</name>
</gene>